<dbReference type="SUPFAM" id="SSF102588">
    <property type="entry name" value="LmbE-like"/>
    <property type="match status" value="1"/>
</dbReference>
<proteinExistence type="inferred from homology"/>
<reference evidence="5" key="1">
    <citation type="journal article" date="2006" name="PLoS Biol.">
        <title>Macronuclear genome sequence of the ciliate Tetrahymena thermophila, a model eukaryote.</title>
        <authorList>
            <person name="Eisen J.A."/>
            <person name="Coyne R.S."/>
            <person name="Wu M."/>
            <person name="Wu D."/>
            <person name="Thiagarajan M."/>
            <person name="Wortman J.R."/>
            <person name="Badger J.H."/>
            <person name="Ren Q."/>
            <person name="Amedeo P."/>
            <person name="Jones K.M."/>
            <person name="Tallon L.J."/>
            <person name="Delcher A.L."/>
            <person name="Salzberg S.L."/>
            <person name="Silva J.C."/>
            <person name="Haas B.J."/>
            <person name="Majoros W.H."/>
            <person name="Farzad M."/>
            <person name="Carlton J.M."/>
            <person name="Smith R.K. Jr."/>
            <person name="Garg J."/>
            <person name="Pearlman R.E."/>
            <person name="Karrer K.M."/>
            <person name="Sun L."/>
            <person name="Manning G."/>
            <person name="Elde N.C."/>
            <person name="Turkewitz A.P."/>
            <person name="Asai D.J."/>
            <person name="Wilkes D.E."/>
            <person name="Wang Y."/>
            <person name="Cai H."/>
            <person name="Collins K."/>
            <person name="Stewart B.A."/>
            <person name="Lee S.R."/>
            <person name="Wilamowska K."/>
            <person name="Weinberg Z."/>
            <person name="Ruzzo W.L."/>
            <person name="Wloga D."/>
            <person name="Gaertig J."/>
            <person name="Frankel J."/>
            <person name="Tsao C.-C."/>
            <person name="Gorovsky M.A."/>
            <person name="Keeling P.J."/>
            <person name="Waller R.F."/>
            <person name="Patron N.J."/>
            <person name="Cherry J.M."/>
            <person name="Stover N.A."/>
            <person name="Krieger C.J."/>
            <person name="del Toro C."/>
            <person name="Ryder H.F."/>
            <person name="Williamson S.C."/>
            <person name="Barbeau R.A."/>
            <person name="Hamilton E.P."/>
            <person name="Orias E."/>
        </authorList>
    </citation>
    <scope>NUCLEOTIDE SEQUENCE [LARGE SCALE GENOMIC DNA]</scope>
    <source>
        <strain evidence="5">SB210</strain>
    </source>
</reference>
<dbReference type="InterPro" id="IPR024078">
    <property type="entry name" value="LmbE-like_dom_sf"/>
</dbReference>
<dbReference type="EMBL" id="GG662622">
    <property type="protein sequence ID" value="EAR85365.1"/>
    <property type="molecule type" value="Genomic_DNA"/>
</dbReference>
<dbReference type="UniPathway" id="UPA00196"/>
<accession>I7MGP1</accession>
<dbReference type="OrthoDB" id="440160at2759"/>
<dbReference type="GO" id="GO:0016020">
    <property type="term" value="C:membrane"/>
    <property type="evidence" value="ECO:0007669"/>
    <property type="project" value="GOC"/>
</dbReference>
<evidence type="ECO:0000313" key="5">
    <source>
        <dbReference type="Proteomes" id="UP000009168"/>
    </source>
</evidence>
<dbReference type="InParanoid" id="I7MGP1"/>
<dbReference type="EC" id="3.5.1.89" evidence="2"/>
<name>I7MGP1_TETTS</name>
<dbReference type="PANTHER" id="PTHR12993">
    <property type="entry name" value="N-ACETYLGLUCOSAMINYL-PHOSPHATIDYLINOSITOL DE-N-ACETYLASE-RELATED"/>
    <property type="match status" value="1"/>
</dbReference>
<gene>
    <name evidence="4" type="ORF">TTHERM_00471420</name>
</gene>
<dbReference type="RefSeq" id="XP_001033028.1">
    <property type="nucleotide sequence ID" value="XM_001033028.3"/>
</dbReference>
<dbReference type="GO" id="GO:0000225">
    <property type="term" value="F:N-acetylglucosaminylphosphatidylinositol deacetylase activity"/>
    <property type="evidence" value="ECO:0007669"/>
    <property type="project" value="UniProtKB-EC"/>
</dbReference>
<evidence type="ECO:0000313" key="4">
    <source>
        <dbReference type="EMBL" id="EAR85365.1"/>
    </source>
</evidence>
<organism evidence="4 5">
    <name type="scientific">Tetrahymena thermophila (strain SB210)</name>
    <dbReference type="NCBI Taxonomy" id="312017"/>
    <lineage>
        <taxon>Eukaryota</taxon>
        <taxon>Sar</taxon>
        <taxon>Alveolata</taxon>
        <taxon>Ciliophora</taxon>
        <taxon>Intramacronucleata</taxon>
        <taxon>Oligohymenophorea</taxon>
        <taxon>Hymenostomatida</taxon>
        <taxon>Tetrahymenina</taxon>
        <taxon>Tetrahymenidae</taxon>
        <taxon>Tetrahymena</taxon>
    </lineage>
</organism>
<dbReference type="Gene3D" id="3.40.50.10320">
    <property type="entry name" value="LmbE-like"/>
    <property type="match status" value="1"/>
</dbReference>
<evidence type="ECO:0000256" key="1">
    <source>
        <dbReference type="ARBA" id="ARBA00006066"/>
    </source>
</evidence>
<dbReference type="InterPro" id="IPR003737">
    <property type="entry name" value="GlcNAc_PI_deacetylase-related"/>
</dbReference>
<dbReference type="GO" id="GO:0006506">
    <property type="term" value="P:GPI anchor biosynthetic process"/>
    <property type="evidence" value="ECO:0007669"/>
    <property type="project" value="UniProtKB-UniPathway"/>
</dbReference>
<comment type="similarity">
    <text evidence="1">Belongs to the PIGL family.</text>
</comment>
<keyword evidence="5" id="KW-1185">Reference proteome</keyword>
<feature type="transmembrane region" description="Helical" evidence="3">
    <location>
        <begin position="20"/>
        <end position="39"/>
    </location>
</feature>
<dbReference type="PANTHER" id="PTHR12993:SF11">
    <property type="entry name" value="N-ACETYLGLUCOSAMINYL-PHOSPHATIDYLINOSITOL DE-N-ACETYLASE"/>
    <property type="match status" value="1"/>
</dbReference>
<dbReference type="HOGENOM" id="CLU_034979_1_0_1"/>
<sequence>MNPLDYIKEYVDFGEGLDFWTKYGLIAMNFIMIVIILVAKKFKGSKGNQQEEKNVLFVIAHPDDESMFFLPTILEMKEQNYKLHLLSFSNGGFDGLGKIREKELEKCCRFLGFEKCEIIDDPQIQDGMDKNWPTETKMLNILQGYVEKHNIKGIFTFDDHGVSGHPNHKDVYRCVRNFKQLNTELTKGIKFFKLQSVNIIRKYIGAFDILFCIFSQITFVNCNPLKAWQAMSIHHSQFVYFRKLFVIFSRYAYINTLLPLE</sequence>
<evidence type="ECO:0000256" key="2">
    <source>
        <dbReference type="ARBA" id="ARBA00012176"/>
    </source>
</evidence>
<dbReference type="GeneID" id="7830061"/>
<dbReference type="Proteomes" id="UP000009168">
    <property type="component" value="Unassembled WGS sequence"/>
</dbReference>
<evidence type="ECO:0000256" key="3">
    <source>
        <dbReference type="SAM" id="Phobius"/>
    </source>
</evidence>
<dbReference type="AlphaFoldDB" id="I7MGP1"/>
<dbReference type="STRING" id="312017.I7MGP1"/>
<keyword evidence="3" id="KW-0812">Transmembrane</keyword>
<dbReference type="KEGG" id="tet:TTHERM_00471420"/>
<dbReference type="OMA" id="YVLESVN"/>
<dbReference type="Pfam" id="PF02585">
    <property type="entry name" value="PIG-L"/>
    <property type="match status" value="1"/>
</dbReference>
<keyword evidence="3" id="KW-1133">Transmembrane helix</keyword>
<dbReference type="eggNOG" id="KOG3332">
    <property type="taxonomic scope" value="Eukaryota"/>
</dbReference>
<protein>
    <recommendedName>
        <fullName evidence="2">N-acetylglucosaminylphosphatidylinositol deacetylase</fullName>
        <ecNumber evidence="2">3.5.1.89</ecNumber>
    </recommendedName>
</protein>
<dbReference type="FunCoup" id="I7MGP1">
    <property type="interactions" value="330"/>
</dbReference>
<dbReference type="GO" id="GO:0005783">
    <property type="term" value="C:endoplasmic reticulum"/>
    <property type="evidence" value="ECO:0007669"/>
    <property type="project" value="TreeGrafter"/>
</dbReference>
<keyword evidence="3" id="KW-0472">Membrane</keyword>